<dbReference type="InterPro" id="IPR050595">
    <property type="entry name" value="Bact_response_regulator"/>
</dbReference>
<evidence type="ECO:0000313" key="4">
    <source>
        <dbReference type="EMBL" id="KKU89563.1"/>
    </source>
</evidence>
<gene>
    <name evidence="4" type="ORF">UY19_C0012G0011</name>
</gene>
<dbReference type="InterPro" id="IPR001789">
    <property type="entry name" value="Sig_transdc_resp-reg_receiver"/>
</dbReference>
<name>A0A0G1WGX6_9BACT</name>
<sequence>MEHTIVVLVDEDREFDSIIKMKLESEGFAVHVADMPQMGMRMIEEIQPDLVLLDINMPGMSGIEFITELKENPAAKTTKVAFFSSMIDPWKGNGDIQSVAEKLGAIAFIDKAIDLDKLVEQVGELIAAPKTGM</sequence>
<proteinExistence type="predicted"/>
<dbReference type="InterPro" id="IPR011006">
    <property type="entry name" value="CheY-like_superfamily"/>
</dbReference>
<dbReference type="Gene3D" id="3.40.50.2300">
    <property type="match status" value="1"/>
</dbReference>
<evidence type="ECO:0000259" key="3">
    <source>
        <dbReference type="PROSITE" id="PS50110"/>
    </source>
</evidence>
<evidence type="ECO:0000256" key="1">
    <source>
        <dbReference type="ARBA" id="ARBA00022553"/>
    </source>
</evidence>
<organism evidence="4 5">
    <name type="scientific">Candidatus Wolfebacteria bacterium GW2011_GWA2_47_9b</name>
    <dbReference type="NCBI Taxonomy" id="1619005"/>
    <lineage>
        <taxon>Bacteria</taxon>
        <taxon>Candidatus Wolfeibacteriota</taxon>
    </lineage>
</organism>
<dbReference type="CDD" id="cd00156">
    <property type="entry name" value="REC"/>
    <property type="match status" value="1"/>
</dbReference>
<accession>A0A0G1WGX6</accession>
<dbReference type="AlphaFoldDB" id="A0A0G1WGX6"/>
<comment type="caution">
    <text evidence="4">The sequence shown here is derived from an EMBL/GenBank/DDBJ whole genome shotgun (WGS) entry which is preliminary data.</text>
</comment>
<dbReference type="SUPFAM" id="SSF52172">
    <property type="entry name" value="CheY-like"/>
    <property type="match status" value="1"/>
</dbReference>
<reference evidence="4 5" key="1">
    <citation type="journal article" date="2015" name="Nature">
        <title>rRNA introns, odd ribosomes, and small enigmatic genomes across a large radiation of phyla.</title>
        <authorList>
            <person name="Brown C.T."/>
            <person name="Hug L.A."/>
            <person name="Thomas B.C."/>
            <person name="Sharon I."/>
            <person name="Castelle C.J."/>
            <person name="Singh A."/>
            <person name="Wilkins M.J."/>
            <person name="Williams K.H."/>
            <person name="Banfield J.F."/>
        </authorList>
    </citation>
    <scope>NUCLEOTIDE SEQUENCE [LARGE SCALE GENOMIC DNA]</scope>
</reference>
<evidence type="ECO:0000313" key="5">
    <source>
        <dbReference type="Proteomes" id="UP000033882"/>
    </source>
</evidence>
<evidence type="ECO:0000256" key="2">
    <source>
        <dbReference type="PROSITE-ProRule" id="PRU00169"/>
    </source>
</evidence>
<dbReference type="Proteomes" id="UP000033882">
    <property type="component" value="Unassembled WGS sequence"/>
</dbReference>
<dbReference type="SMART" id="SM00448">
    <property type="entry name" value="REC"/>
    <property type="match status" value="1"/>
</dbReference>
<feature type="modified residue" description="4-aspartylphosphate" evidence="2">
    <location>
        <position position="54"/>
    </location>
</feature>
<keyword evidence="1 2" id="KW-0597">Phosphoprotein</keyword>
<feature type="domain" description="Response regulatory" evidence="3">
    <location>
        <begin position="5"/>
        <end position="126"/>
    </location>
</feature>
<dbReference type="PANTHER" id="PTHR44591:SF3">
    <property type="entry name" value="RESPONSE REGULATORY DOMAIN-CONTAINING PROTEIN"/>
    <property type="match status" value="1"/>
</dbReference>
<dbReference type="Pfam" id="PF00072">
    <property type="entry name" value="Response_reg"/>
    <property type="match status" value="1"/>
</dbReference>
<dbReference type="GO" id="GO:0000160">
    <property type="term" value="P:phosphorelay signal transduction system"/>
    <property type="evidence" value="ECO:0007669"/>
    <property type="project" value="InterPro"/>
</dbReference>
<dbReference type="PANTHER" id="PTHR44591">
    <property type="entry name" value="STRESS RESPONSE REGULATOR PROTEIN 1"/>
    <property type="match status" value="1"/>
</dbReference>
<dbReference type="PROSITE" id="PS50110">
    <property type="entry name" value="RESPONSE_REGULATORY"/>
    <property type="match status" value="1"/>
</dbReference>
<protein>
    <submittedName>
        <fullName evidence="4">Two-component system response regulator (Ntr family)</fullName>
    </submittedName>
</protein>
<dbReference type="EMBL" id="LCPB01000012">
    <property type="protein sequence ID" value="KKU89563.1"/>
    <property type="molecule type" value="Genomic_DNA"/>
</dbReference>